<organism evidence="3 4">
    <name type="scientific">Corallococcus exercitus</name>
    <dbReference type="NCBI Taxonomy" id="2316736"/>
    <lineage>
        <taxon>Bacteria</taxon>
        <taxon>Pseudomonadati</taxon>
        <taxon>Myxococcota</taxon>
        <taxon>Myxococcia</taxon>
        <taxon>Myxococcales</taxon>
        <taxon>Cystobacterineae</taxon>
        <taxon>Myxococcaceae</taxon>
        <taxon>Corallococcus</taxon>
    </lineage>
</organism>
<feature type="signal peptide" evidence="2">
    <location>
        <begin position="1"/>
        <end position="23"/>
    </location>
</feature>
<dbReference type="InterPro" id="IPR011754">
    <property type="entry name" value="Mxa_paralog_2268"/>
</dbReference>
<evidence type="ECO:0000256" key="1">
    <source>
        <dbReference type="SAM" id="MobiDB-lite"/>
    </source>
</evidence>
<evidence type="ECO:0000313" key="4">
    <source>
        <dbReference type="Proteomes" id="UP000563426"/>
    </source>
</evidence>
<feature type="region of interest" description="Disordered" evidence="1">
    <location>
        <begin position="145"/>
        <end position="168"/>
    </location>
</feature>
<dbReference type="EMBL" id="JABFJV010000358">
    <property type="protein sequence ID" value="NOK38743.1"/>
    <property type="molecule type" value="Genomic_DNA"/>
</dbReference>
<dbReference type="Pfam" id="PF09544">
    <property type="entry name" value="DUF2381"/>
    <property type="match status" value="1"/>
</dbReference>
<keyword evidence="4" id="KW-1185">Reference proteome</keyword>
<dbReference type="AlphaFoldDB" id="A0A7Y4KS10"/>
<feature type="chain" id="PRO_5031135200" evidence="2">
    <location>
        <begin position="24"/>
        <end position="192"/>
    </location>
</feature>
<gene>
    <name evidence="3" type="ORF">HMI49_36695</name>
</gene>
<name>A0A7Y4KS10_9BACT</name>
<protein>
    <submittedName>
        <fullName evidence="3">DUF2381 family protein</fullName>
    </submittedName>
</protein>
<keyword evidence="2" id="KW-0732">Signal</keyword>
<evidence type="ECO:0000313" key="3">
    <source>
        <dbReference type="EMBL" id="NOK38743.1"/>
    </source>
</evidence>
<evidence type="ECO:0000256" key="2">
    <source>
        <dbReference type="SAM" id="SignalP"/>
    </source>
</evidence>
<reference evidence="3 4" key="1">
    <citation type="submission" date="2020-05" db="EMBL/GenBank/DDBJ databases">
        <authorList>
            <person name="Whitworth D."/>
        </authorList>
    </citation>
    <scope>NUCLEOTIDE SEQUENCE [LARGE SCALE GENOMIC DNA]</scope>
    <source>
        <strain evidence="3 4">AB043B</strain>
    </source>
</reference>
<feature type="non-terminal residue" evidence="3">
    <location>
        <position position="192"/>
    </location>
</feature>
<dbReference type="NCBIfam" id="TIGR02268">
    <property type="entry name" value="Myxococcus xanthus paralogous family TIGR02268"/>
    <property type="match status" value="1"/>
</dbReference>
<feature type="compositionally biased region" description="Pro residues" evidence="1">
    <location>
        <begin position="148"/>
        <end position="164"/>
    </location>
</feature>
<proteinExistence type="predicted"/>
<dbReference type="Proteomes" id="UP000563426">
    <property type="component" value="Unassembled WGS sequence"/>
</dbReference>
<sequence>MLQPVRLALVIALLGGTVPRADAAPSRTPRVRPVAVTGSTVDPLPEIRVEAAAPTLLFFPTAIAESTLTVDELPRTVDTAAVPGNGSRIRVLDVGKRSIIVQPVEDLAPGERHELAVLFADGRAPARAAFVLVTDSAEADARIDVARPEPPGGPCPAEVPPPPPRPEDFVLLGYVDEKGVRAGSVRWVEDEG</sequence>
<accession>A0A7Y4KS10</accession>
<comment type="caution">
    <text evidence="3">The sequence shown here is derived from an EMBL/GenBank/DDBJ whole genome shotgun (WGS) entry which is preliminary data.</text>
</comment>